<keyword evidence="1" id="KW-0472">Membrane</keyword>
<dbReference type="Proteomes" id="UP001163336">
    <property type="component" value="Chromosome"/>
</dbReference>
<keyword evidence="1" id="KW-0812">Transmembrane</keyword>
<evidence type="ECO:0000256" key="1">
    <source>
        <dbReference type="SAM" id="Phobius"/>
    </source>
</evidence>
<feature type="transmembrane region" description="Helical" evidence="1">
    <location>
        <begin position="75"/>
        <end position="96"/>
    </location>
</feature>
<feature type="transmembrane region" description="Helical" evidence="1">
    <location>
        <begin position="43"/>
        <end position="63"/>
    </location>
</feature>
<feature type="transmembrane region" description="Helical" evidence="1">
    <location>
        <begin position="12"/>
        <end position="31"/>
    </location>
</feature>
<proteinExistence type="predicted"/>
<reference evidence="2" key="1">
    <citation type="submission" date="2022-11" db="EMBL/GenBank/DDBJ databases">
        <title>Isolation and characterization of PLA-degrading bacterium Massilia sp. from Antarctic soil.</title>
        <authorList>
            <person name="Sato K."/>
            <person name="Gomez-Fuentes C."/>
            <person name="Ahmad S.A."/>
            <person name="Zulkharnain A."/>
        </authorList>
    </citation>
    <scope>NUCLEOTIDE SEQUENCE</scope>
    <source>
        <strain evidence="2">N-3</strain>
    </source>
</reference>
<sequence length="103" mass="11329">MTAYRGFASMPSPLLWCMAAFFVIAGVYEIITGMYREPLEDVLLYVGQLPAGLFLLYCAVQAWRDRRGELASTRTTMVGYACIGLFCLCFLVKAGATAVRVLG</sequence>
<protein>
    <recommendedName>
        <fullName evidence="4">Transmembrane protein</fullName>
    </recommendedName>
</protein>
<organism evidence="2 3">
    <name type="scientific">Massilia varians</name>
    <dbReference type="NCBI Taxonomy" id="457921"/>
    <lineage>
        <taxon>Bacteria</taxon>
        <taxon>Pseudomonadati</taxon>
        <taxon>Pseudomonadota</taxon>
        <taxon>Betaproteobacteria</taxon>
        <taxon>Burkholderiales</taxon>
        <taxon>Oxalobacteraceae</taxon>
        <taxon>Telluria group</taxon>
        <taxon>Massilia</taxon>
    </lineage>
</organism>
<evidence type="ECO:0000313" key="3">
    <source>
        <dbReference type="Proteomes" id="UP001163336"/>
    </source>
</evidence>
<evidence type="ECO:0008006" key="4">
    <source>
        <dbReference type="Google" id="ProtNLM"/>
    </source>
</evidence>
<keyword evidence="3" id="KW-1185">Reference proteome</keyword>
<gene>
    <name evidence="2" type="ORF">MasN3_01350</name>
</gene>
<accession>A0ABM8C0L6</accession>
<name>A0ABM8C0L6_9BURK</name>
<dbReference type="RefSeq" id="WP_281911413.1">
    <property type="nucleotide sequence ID" value="NZ_AP026966.1"/>
</dbReference>
<evidence type="ECO:0000313" key="2">
    <source>
        <dbReference type="EMBL" id="BDT56641.1"/>
    </source>
</evidence>
<dbReference type="EMBL" id="AP026966">
    <property type="protein sequence ID" value="BDT56641.1"/>
    <property type="molecule type" value="Genomic_DNA"/>
</dbReference>
<keyword evidence="1" id="KW-1133">Transmembrane helix</keyword>